<keyword evidence="1" id="KW-0175">Coiled coil</keyword>
<evidence type="ECO:0000313" key="4">
    <source>
        <dbReference type="Proteomes" id="UP001221208"/>
    </source>
</evidence>
<feature type="transmembrane region" description="Helical" evidence="2">
    <location>
        <begin position="286"/>
        <end position="308"/>
    </location>
</feature>
<sequence>MSIEAESIGALVTAGLAAGELEGDGGKAAGHAGARHGARCANCATPLGGHYCHACGQAAHVHRSLLHLGEEVLHGILHFDAKGWRTIPMLVAKPGQLTRRYVDGQRTRFVSPLGLFLFMMFFMFFVFSYTSGNIHMHAPSTGPEAAFRAKIGEEMARHKAQINNAEAALEQARLAGADTAKARGKLDEQRAELAMNERILREFNGHPAKKTAATQEEERRDWSGILTTDDPTIGLPLKQALKNPDLMLYKLKNTAYKFSFVLVPITLPFLWLMFIRRRDITMYDHAVFALYSLCFMSLLFSALALLTSFDLDRLLLALLFIAPPLHMYAQLRDTYGIGRRAALWRTALLLCVVSTVFLAFLALITVLSVK</sequence>
<protein>
    <submittedName>
        <fullName evidence="3">DUF3667 domain-containing protein</fullName>
    </submittedName>
</protein>
<evidence type="ECO:0000313" key="3">
    <source>
        <dbReference type="EMBL" id="MDC8757241.1"/>
    </source>
</evidence>
<organism evidence="3 4">
    <name type="scientific">Janthinobacterium fluminis</name>
    <dbReference type="NCBI Taxonomy" id="2987524"/>
    <lineage>
        <taxon>Bacteria</taxon>
        <taxon>Pseudomonadati</taxon>
        <taxon>Pseudomonadota</taxon>
        <taxon>Betaproteobacteria</taxon>
        <taxon>Burkholderiales</taxon>
        <taxon>Oxalobacteraceae</taxon>
        <taxon>Janthinobacterium</taxon>
    </lineage>
</organism>
<feature type="transmembrane region" description="Helical" evidence="2">
    <location>
        <begin position="314"/>
        <end position="331"/>
    </location>
</feature>
<keyword evidence="2" id="KW-1133">Transmembrane helix</keyword>
<evidence type="ECO:0000256" key="2">
    <source>
        <dbReference type="SAM" id="Phobius"/>
    </source>
</evidence>
<feature type="coiled-coil region" evidence="1">
    <location>
        <begin position="148"/>
        <end position="175"/>
    </location>
</feature>
<proteinExistence type="predicted"/>
<gene>
    <name evidence="3" type="ORF">OIK44_06525</name>
</gene>
<keyword evidence="4" id="KW-1185">Reference proteome</keyword>
<name>A0ABT5JYW9_9BURK</name>
<dbReference type="Pfam" id="PF12412">
    <property type="entry name" value="DUF3667"/>
    <property type="match status" value="1"/>
</dbReference>
<accession>A0ABT5JYW9</accession>
<dbReference type="EMBL" id="JAQQXR010000002">
    <property type="protein sequence ID" value="MDC8757241.1"/>
    <property type="molecule type" value="Genomic_DNA"/>
</dbReference>
<evidence type="ECO:0000256" key="1">
    <source>
        <dbReference type="SAM" id="Coils"/>
    </source>
</evidence>
<comment type="caution">
    <text evidence="3">The sequence shown here is derived from an EMBL/GenBank/DDBJ whole genome shotgun (WGS) entry which is preliminary data.</text>
</comment>
<keyword evidence="2" id="KW-0472">Membrane</keyword>
<feature type="transmembrane region" description="Helical" evidence="2">
    <location>
        <begin position="255"/>
        <end position="274"/>
    </location>
</feature>
<keyword evidence="2" id="KW-0812">Transmembrane</keyword>
<feature type="transmembrane region" description="Helical" evidence="2">
    <location>
        <begin position="343"/>
        <end position="367"/>
    </location>
</feature>
<feature type="transmembrane region" description="Helical" evidence="2">
    <location>
        <begin position="109"/>
        <end position="129"/>
    </location>
</feature>
<dbReference type="RefSeq" id="WP_273669924.1">
    <property type="nucleotide sequence ID" value="NZ_JAQQXR010000002.1"/>
</dbReference>
<reference evidence="3 4" key="1">
    <citation type="submission" date="2022-10" db="EMBL/GenBank/DDBJ databases">
        <title>Janthinobacterium sp. hw3 Genome sequencing.</title>
        <authorList>
            <person name="Park S."/>
        </authorList>
    </citation>
    <scope>NUCLEOTIDE SEQUENCE [LARGE SCALE GENOMIC DNA]</scope>
    <source>
        <strain evidence="4">hw3</strain>
    </source>
</reference>
<dbReference type="Proteomes" id="UP001221208">
    <property type="component" value="Unassembled WGS sequence"/>
</dbReference>
<dbReference type="InterPro" id="IPR022134">
    <property type="entry name" value="DUF3667"/>
</dbReference>